<proteinExistence type="predicted"/>
<keyword evidence="3" id="KW-1185">Reference proteome</keyword>
<feature type="compositionally biased region" description="Polar residues" evidence="1">
    <location>
        <begin position="51"/>
        <end position="61"/>
    </location>
</feature>
<feature type="region of interest" description="Disordered" evidence="1">
    <location>
        <begin position="44"/>
        <end position="91"/>
    </location>
</feature>
<dbReference type="Gene3D" id="3.30.70.270">
    <property type="match status" value="1"/>
</dbReference>
<sequence>MIVKVPQQADHIKNLAEAFSLLRKYNMTLNSSKCIFEDSSSRFWDSHPKRQQGTSESNQGHTQHEVTCNDKKDTKSNEQSSSSQLIPLDIY</sequence>
<gene>
    <name evidence="2" type="ORF">L3X38_024228</name>
</gene>
<name>A0AAD4VZD5_PRUDU</name>
<comment type="caution">
    <text evidence="2">The sequence shown here is derived from an EMBL/GenBank/DDBJ whole genome shotgun (WGS) entry which is preliminary data.</text>
</comment>
<dbReference type="InterPro" id="IPR043128">
    <property type="entry name" value="Rev_trsase/Diguanyl_cyclase"/>
</dbReference>
<evidence type="ECO:0000256" key="1">
    <source>
        <dbReference type="SAM" id="MobiDB-lite"/>
    </source>
</evidence>
<feature type="compositionally biased region" description="Basic and acidic residues" evidence="1">
    <location>
        <begin position="62"/>
        <end position="76"/>
    </location>
</feature>
<protein>
    <submittedName>
        <fullName evidence="2">Uncharacterized protein</fullName>
    </submittedName>
</protein>
<dbReference type="Proteomes" id="UP001054821">
    <property type="component" value="Chromosome 4"/>
</dbReference>
<organism evidence="2 3">
    <name type="scientific">Prunus dulcis</name>
    <name type="common">Almond</name>
    <name type="synonym">Amygdalus dulcis</name>
    <dbReference type="NCBI Taxonomy" id="3755"/>
    <lineage>
        <taxon>Eukaryota</taxon>
        <taxon>Viridiplantae</taxon>
        <taxon>Streptophyta</taxon>
        <taxon>Embryophyta</taxon>
        <taxon>Tracheophyta</taxon>
        <taxon>Spermatophyta</taxon>
        <taxon>Magnoliopsida</taxon>
        <taxon>eudicotyledons</taxon>
        <taxon>Gunneridae</taxon>
        <taxon>Pentapetalae</taxon>
        <taxon>rosids</taxon>
        <taxon>fabids</taxon>
        <taxon>Rosales</taxon>
        <taxon>Rosaceae</taxon>
        <taxon>Amygdaloideae</taxon>
        <taxon>Amygdaleae</taxon>
        <taxon>Prunus</taxon>
    </lineage>
</organism>
<evidence type="ECO:0000313" key="3">
    <source>
        <dbReference type="Proteomes" id="UP001054821"/>
    </source>
</evidence>
<evidence type="ECO:0000313" key="2">
    <source>
        <dbReference type="EMBL" id="KAI5334095.1"/>
    </source>
</evidence>
<dbReference type="AlphaFoldDB" id="A0AAD4VZD5"/>
<accession>A0AAD4VZD5</accession>
<dbReference type="EMBL" id="JAJFAZ020000004">
    <property type="protein sequence ID" value="KAI5334095.1"/>
    <property type="molecule type" value="Genomic_DNA"/>
</dbReference>
<reference evidence="2 3" key="1">
    <citation type="journal article" date="2022" name="G3 (Bethesda)">
        <title>Whole-genome sequence and methylome profiling of the almond [Prunus dulcis (Mill.) D.A. Webb] cultivar 'Nonpareil'.</title>
        <authorList>
            <person name="D'Amico-Willman K.M."/>
            <person name="Ouma W.Z."/>
            <person name="Meulia T."/>
            <person name="Sideli G.M."/>
            <person name="Gradziel T.M."/>
            <person name="Fresnedo-Ramirez J."/>
        </authorList>
    </citation>
    <scope>NUCLEOTIDE SEQUENCE [LARGE SCALE GENOMIC DNA]</scope>
    <source>
        <strain evidence="2">Clone GOH B32 T37-40</strain>
    </source>
</reference>